<sequence length="611" mass="67382">MRTDPGAGVFHSGKQTDVVNDKASGPGRPRRTGPAPQPLEPLQLLQGTVGNAAVVQMLRRAGHLPAGSRLQLLVDDGRQGGQPLVQRSTVHDVLRSPGRPLDRATRDDMESRFGADFSDVRIHDDHHARISAAEVGARAYTSGSHVVIGEGGGDRHTLAHELTHVIQQRQGPVAGTDNGTGLRVSDPSDRFEREAEANATRLMSTGARHATDTTATADTARPGHAVRKEAQLSSAATVQGAWEMRDGKYEFVEDDDSVFQVSLHEATGDTKKLRPELAKKWLEAGGLGENDKRSPYYKSTAYRSLDTFLKSGPEREYEPNDQAPFMNELAAFSAGKDAEKQDELLTSVVELGDWIEKTYPPGKFVYVGLGRSPAAVMAHLQSRNPGITYSIPLSSFRPGPEDPGSILGKVLTTESREKNWFGRESTVKRPSAPPSEQQQAMLDAHFAEFLPKDLPGKVLLVDYTQSAQSLVSAQHYLQRYLGKKTPVYGLALHEDRHEAQVRAVYEAVTVDEEVPMPYSPTDLDVIEDLADERATWGERFASRNVGDNTPLAEAFRRELFDEYSQYGSYKLLEQELESFEAGRPRTSDEREAYQVLKEEIEKLDTSRGPRS</sequence>
<dbReference type="AlphaFoldDB" id="A0A8H9I0N1"/>
<evidence type="ECO:0000313" key="4">
    <source>
        <dbReference type="Proteomes" id="UP000610124"/>
    </source>
</evidence>
<dbReference type="Proteomes" id="UP000610124">
    <property type="component" value="Unassembled WGS sequence"/>
</dbReference>
<evidence type="ECO:0000259" key="2">
    <source>
        <dbReference type="Pfam" id="PF13699"/>
    </source>
</evidence>
<comment type="caution">
    <text evidence="3">The sequence shown here is derived from an EMBL/GenBank/DDBJ whole genome shotgun (WGS) entry which is preliminary data.</text>
</comment>
<dbReference type="InterPro" id="IPR025295">
    <property type="entry name" value="eCIS_core_dom"/>
</dbReference>
<evidence type="ECO:0000256" key="1">
    <source>
        <dbReference type="SAM" id="MobiDB-lite"/>
    </source>
</evidence>
<feature type="domain" description="eCIS core" evidence="2">
    <location>
        <begin position="100"/>
        <end position="171"/>
    </location>
</feature>
<proteinExistence type="predicted"/>
<dbReference type="Pfam" id="PF13699">
    <property type="entry name" value="eCIS_core"/>
    <property type="match status" value="1"/>
</dbReference>
<accession>A0A8H9I0N1</accession>
<reference evidence="3" key="1">
    <citation type="journal article" date="2014" name="Int. J. Syst. Evol. Microbiol.">
        <title>Complete genome sequence of Corynebacterium casei LMG S-19264T (=DSM 44701T), isolated from a smear-ripened cheese.</title>
        <authorList>
            <consortium name="US DOE Joint Genome Institute (JGI-PGF)"/>
            <person name="Walter F."/>
            <person name="Albersmeier A."/>
            <person name="Kalinowski J."/>
            <person name="Ruckert C."/>
        </authorList>
    </citation>
    <scope>NUCLEOTIDE SEQUENCE</scope>
    <source>
        <strain evidence="3">JCM 4434</strain>
    </source>
</reference>
<protein>
    <recommendedName>
        <fullName evidence="2">eCIS core domain-containing protein</fullName>
    </recommendedName>
</protein>
<gene>
    <name evidence="3" type="ORF">GCM10010502_64700</name>
</gene>
<feature type="region of interest" description="Disordered" evidence="1">
    <location>
        <begin position="1"/>
        <end position="39"/>
    </location>
</feature>
<dbReference type="EMBL" id="BMUB01000025">
    <property type="protein sequence ID" value="GGV01207.1"/>
    <property type="molecule type" value="Genomic_DNA"/>
</dbReference>
<name>A0A8H9I0N1_KITAU</name>
<reference evidence="3" key="2">
    <citation type="submission" date="2020-09" db="EMBL/GenBank/DDBJ databases">
        <authorList>
            <person name="Sun Q."/>
            <person name="Ohkuma M."/>
        </authorList>
    </citation>
    <scope>NUCLEOTIDE SEQUENCE</scope>
    <source>
        <strain evidence="3">JCM 4434</strain>
    </source>
</reference>
<organism evidence="3 4">
    <name type="scientific">Kitasatospora aureofaciens</name>
    <name type="common">Streptomyces aureofaciens</name>
    <dbReference type="NCBI Taxonomy" id="1894"/>
    <lineage>
        <taxon>Bacteria</taxon>
        <taxon>Bacillati</taxon>
        <taxon>Actinomycetota</taxon>
        <taxon>Actinomycetes</taxon>
        <taxon>Kitasatosporales</taxon>
        <taxon>Streptomycetaceae</taxon>
        <taxon>Kitasatospora</taxon>
    </lineage>
</organism>
<evidence type="ECO:0000313" key="3">
    <source>
        <dbReference type="EMBL" id="GGV01207.1"/>
    </source>
</evidence>